<keyword evidence="2" id="KW-1185">Reference proteome</keyword>
<gene>
    <name evidence="1" type="ORF">FYJ45_22625</name>
</gene>
<name>A0A6N7WJR0_9FIRM</name>
<dbReference type="Proteomes" id="UP000436047">
    <property type="component" value="Unassembled WGS sequence"/>
</dbReference>
<evidence type="ECO:0000313" key="1">
    <source>
        <dbReference type="EMBL" id="MSS90943.1"/>
    </source>
</evidence>
<dbReference type="AlphaFoldDB" id="A0A6N7WJR0"/>
<proteinExistence type="predicted"/>
<comment type="caution">
    <text evidence="1">The sequence shown here is derived from an EMBL/GenBank/DDBJ whole genome shotgun (WGS) entry which is preliminary data.</text>
</comment>
<organism evidence="1 2">
    <name type="scientific">Eisenbergiella porci</name>
    <dbReference type="NCBI Taxonomy" id="2652274"/>
    <lineage>
        <taxon>Bacteria</taxon>
        <taxon>Bacillati</taxon>
        <taxon>Bacillota</taxon>
        <taxon>Clostridia</taxon>
        <taxon>Lachnospirales</taxon>
        <taxon>Lachnospiraceae</taxon>
        <taxon>Eisenbergiella</taxon>
    </lineage>
</organism>
<evidence type="ECO:0000313" key="2">
    <source>
        <dbReference type="Proteomes" id="UP000436047"/>
    </source>
</evidence>
<accession>A0A6N7WJR0</accession>
<reference evidence="1 2" key="1">
    <citation type="submission" date="2019-08" db="EMBL/GenBank/DDBJ databases">
        <title>In-depth cultivation of the pig gut microbiome towards novel bacterial diversity and tailored functional studies.</title>
        <authorList>
            <person name="Wylensek D."/>
            <person name="Hitch T.C.A."/>
            <person name="Clavel T."/>
        </authorList>
    </citation>
    <scope>NUCLEOTIDE SEQUENCE [LARGE SCALE GENOMIC DNA]</scope>
    <source>
        <strain evidence="1 2">WCA-389-WT-23B</strain>
    </source>
</reference>
<protein>
    <submittedName>
        <fullName evidence="1">Uncharacterized protein</fullName>
    </submittedName>
</protein>
<dbReference type="EMBL" id="VUMI01000051">
    <property type="protein sequence ID" value="MSS90943.1"/>
    <property type="molecule type" value="Genomic_DNA"/>
</dbReference>
<sequence>MDAGTGINIQPFIYPVFGVLAVCKASQQLFRIWLMRIYGNPAAGGKTFPEDGRNFNAALKQYLSFSVS</sequence>